<keyword evidence="4" id="KW-1185">Reference proteome</keyword>
<dbReference type="Pfam" id="PF13960">
    <property type="entry name" value="DUF4218"/>
    <property type="match status" value="1"/>
</dbReference>
<dbReference type="Proteomes" id="UP000604825">
    <property type="component" value="Unassembled WGS sequence"/>
</dbReference>
<dbReference type="OrthoDB" id="783809at2759"/>
<evidence type="ECO:0000313" key="4">
    <source>
        <dbReference type="Proteomes" id="UP000604825"/>
    </source>
</evidence>
<dbReference type="EMBL" id="CAJGYO010000013">
    <property type="protein sequence ID" value="CAD6264631.1"/>
    <property type="molecule type" value="Genomic_DNA"/>
</dbReference>
<accession>A0A811R3K5</accession>
<dbReference type="PANTHER" id="PTHR48451:SF1">
    <property type="entry name" value="DUF4218 DOMAIN-CONTAINING PROTEIN"/>
    <property type="match status" value="1"/>
</dbReference>
<sequence length="215" mass="24446">MARPEGSIAEAYVATECLNICSRYFGDDVETRHNQEGRNRERIDMRKCDISVFKHGVEVLGAPTITYLERDYEKMVWFVLNNYKEKRKLNKMNQVTRTMKLDGNMSVKMNFQQTLPKMMTKIAITSNQCKSKGPDLSKSLPSTGGSRASKRVMALQEQDQPARMTRQRTKEKSSADEFCPVPTTDPQDAPTEDGLIALDAHTQSYNHNNMTVQGK</sequence>
<name>A0A811R3K5_9POAL</name>
<proteinExistence type="predicted"/>
<evidence type="ECO:0000259" key="2">
    <source>
        <dbReference type="Pfam" id="PF13960"/>
    </source>
</evidence>
<evidence type="ECO:0000313" key="3">
    <source>
        <dbReference type="EMBL" id="CAD6264631.1"/>
    </source>
</evidence>
<dbReference type="InterPro" id="IPR025452">
    <property type="entry name" value="DUF4218"/>
</dbReference>
<reference evidence="3" key="1">
    <citation type="submission" date="2020-10" db="EMBL/GenBank/DDBJ databases">
        <authorList>
            <person name="Han B."/>
            <person name="Lu T."/>
            <person name="Zhao Q."/>
            <person name="Huang X."/>
            <person name="Zhao Y."/>
        </authorList>
    </citation>
    <scope>NUCLEOTIDE SEQUENCE</scope>
</reference>
<feature type="region of interest" description="Disordered" evidence="1">
    <location>
        <begin position="128"/>
        <end position="192"/>
    </location>
</feature>
<organism evidence="3 4">
    <name type="scientific">Miscanthus lutarioriparius</name>
    <dbReference type="NCBI Taxonomy" id="422564"/>
    <lineage>
        <taxon>Eukaryota</taxon>
        <taxon>Viridiplantae</taxon>
        <taxon>Streptophyta</taxon>
        <taxon>Embryophyta</taxon>
        <taxon>Tracheophyta</taxon>
        <taxon>Spermatophyta</taxon>
        <taxon>Magnoliopsida</taxon>
        <taxon>Liliopsida</taxon>
        <taxon>Poales</taxon>
        <taxon>Poaceae</taxon>
        <taxon>PACMAD clade</taxon>
        <taxon>Panicoideae</taxon>
        <taxon>Andropogonodae</taxon>
        <taxon>Andropogoneae</taxon>
        <taxon>Saccharinae</taxon>
        <taxon>Miscanthus</taxon>
    </lineage>
</organism>
<feature type="domain" description="DUF4218" evidence="2">
    <location>
        <begin position="2"/>
        <end position="39"/>
    </location>
</feature>
<dbReference type="AlphaFoldDB" id="A0A811R3K5"/>
<protein>
    <recommendedName>
        <fullName evidence="2">DUF4218 domain-containing protein</fullName>
    </recommendedName>
</protein>
<dbReference type="PANTHER" id="PTHR48451">
    <property type="entry name" value="DUF4218 DOMAIN-CONTAINING PROTEIN"/>
    <property type="match status" value="1"/>
</dbReference>
<comment type="caution">
    <text evidence="3">The sequence shown here is derived from an EMBL/GenBank/DDBJ whole genome shotgun (WGS) entry which is preliminary data.</text>
</comment>
<evidence type="ECO:0000256" key="1">
    <source>
        <dbReference type="SAM" id="MobiDB-lite"/>
    </source>
</evidence>
<gene>
    <name evidence="3" type="ORF">NCGR_LOCUS47936</name>
</gene>